<evidence type="ECO:0000313" key="1">
    <source>
        <dbReference type="EMBL" id="KAF7157484.1"/>
    </source>
</evidence>
<accession>A0A8H6QWT7</accession>
<dbReference type="AlphaFoldDB" id="A0A8H6QWT7"/>
<dbReference type="Proteomes" id="UP000641853">
    <property type="component" value="Unassembled WGS sequence"/>
</dbReference>
<organism evidence="2 3">
    <name type="scientific">Aspergillus felis</name>
    <dbReference type="NCBI Taxonomy" id="1287682"/>
    <lineage>
        <taxon>Eukaryota</taxon>
        <taxon>Fungi</taxon>
        <taxon>Dikarya</taxon>
        <taxon>Ascomycota</taxon>
        <taxon>Pezizomycotina</taxon>
        <taxon>Eurotiomycetes</taxon>
        <taxon>Eurotiomycetidae</taxon>
        <taxon>Eurotiales</taxon>
        <taxon>Aspergillaceae</taxon>
        <taxon>Aspergillus</taxon>
        <taxon>Aspergillus subgen. Fumigati</taxon>
    </lineage>
</organism>
<sequence>MFWPEDVIEDWKRDVSGGAAIEHCASRITLSPNEDEFWVRCLFALKPVALNQDHNCPELEFRWLRPVSRSATVLLTSKPSPPECLDGSIGDACLFDPSTNSMILSGRKIWLETDDPVNRPLPSVKLLQLHWTKQRLAAPRGAAEIYDELNHTDDY</sequence>
<dbReference type="EMBL" id="JACBAG010001830">
    <property type="protein sequence ID" value="KAF7180804.1"/>
    <property type="molecule type" value="Genomic_DNA"/>
</dbReference>
<keyword evidence="3" id="KW-1185">Reference proteome</keyword>
<evidence type="ECO:0000313" key="3">
    <source>
        <dbReference type="Proteomes" id="UP000641853"/>
    </source>
</evidence>
<dbReference type="EMBL" id="JACBAE010001392">
    <property type="protein sequence ID" value="KAF7157484.1"/>
    <property type="molecule type" value="Genomic_DNA"/>
</dbReference>
<evidence type="ECO:0000313" key="2">
    <source>
        <dbReference type="EMBL" id="KAF7180804.1"/>
    </source>
</evidence>
<name>A0A8H6QWT7_9EURO</name>
<gene>
    <name evidence="1" type="ORF">CNMCM5623_001745</name>
    <name evidence="2" type="ORF">CNMCM7691_010095</name>
</gene>
<proteinExistence type="predicted"/>
<dbReference type="Proteomes" id="UP000654922">
    <property type="component" value="Unassembled WGS sequence"/>
</dbReference>
<comment type="caution">
    <text evidence="2">The sequence shown here is derived from an EMBL/GenBank/DDBJ whole genome shotgun (WGS) entry which is preliminary data.</text>
</comment>
<dbReference type="OrthoDB" id="5416097at2759"/>
<protein>
    <submittedName>
        <fullName evidence="2">Uncharacterized protein</fullName>
    </submittedName>
</protein>
<reference evidence="2" key="1">
    <citation type="submission" date="2020-06" db="EMBL/GenBank/DDBJ databases">
        <title>Draft genome sequences of strains closely related to Aspergillus parafelis and Aspergillus hiratsukae.</title>
        <authorList>
            <person name="Dos Santos R.A.C."/>
            <person name="Rivero-Menendez O."/>
            <person name="Steenwyk J.L."/>
            <person name="Mead M.E."/>
            <person name="Goldman G.H."/>
            <person name="Alastruey-Izquierdo A."/>
            <person name="Rokas A."/>
        </authorList>
    </citation>
    <scope>NUCLEOTIDE SEQUENCE</scope>
    <source>
        <strain evidence="1">CNM-CM5623</strain>
        <strain evidence="2">CNM-CM7691</strain>
    </source>
</reference>